<protein>
    <submittedName>
        <fullName evidence="2">Uncharacterized protein</fullName>
    </submittedName>
</protein>
<sequence>MVNVIALLTALGFFMFYGLTTLVLIPLALLSWALKKVIAGIKWVQESIV</sequence>
<dbReference type="Proteomes" id="UP000249638">
    <property type="component" value="Unassembled WGS sequence"/>
</dbReference>
<keyword evidence="3" id="KW-1185">Reference proteome</keyword>
<proteinExistence type="predicted"/>
<evidence type="ECO:0000256" key="1">
    <source>
        <dbReference type="SAM" id="Phobius"/>
    </source>
</evidence>
<reference evidence="2" key="1">
    <citation type="submission" date="2018-06" db="EMBL/GenBank/DDBJ databases">
        <title>Genomic Encyclopedia of Type Strains, Phase IV (KMG-V): Genome sequencing to study the core and pangenomes of soil and plant-associated prokaryotes.</title>
        <authorList>
            <person name="Whitman W."/>
        </authorList>
    </citation>
    <scope>NUCLEOTIDE SEQUENCE [LARGE SCALE GENOMIC DNA]</scope>
    <source>
        <strain evidence="2">MLR2-44</strain>
    </source>
</reference>
<gene>
    <name evidence="2" type="ORF">C7416_104453</name>
</gene>
<feature type="transmembrane region" description="Helical" evidence="1">
    <location>
        <begin position="6"/>
        <end position="34"/>
    </location>
</feature>
<organism evidence="2 3">
    <name type="scientific">Cupriavidus phytorum</name>
    <dbReference type="NCBI Taxonomy" id="3024399"/>
    <lineage>
        <taxon>Bacteria</taxon>
        <taxon>Pseudomonadati</taxon>
        <taxon>Pseudomonadota</taxon>
        <taxon>Betaproteobacteria</taxon>
        <taxon>Burkholderiales</taxon>
        <taxon>Burkholderiaceae</taxon>
        <taxon>Cupriavidus</taxon>
    </lineage>
</organism>
<comment type="caution">
    <text evidence="2">The sequence shown here is derived from an EMBL/GenBank/DDBJ whole genome shotgun (WGS) entry which is preliminary data.</text>
</comment>
<evidence type="ECO:0000313" key="2">
    <source>
        <dbReference type="EMBL" id="PZX29448.1"/>
    </source>
</evidence>
<dbReference type="EMBL" id="QKZN01000004">
    <property type="protein sequence ID" value="PZX29448.1"/>
    <property type="molecule type" value="Genomic_DNA"/>
</dbReference>
<dbReference type="AlphaFoldDB" id="A0A2W7P069"/>
<name>A0A2W7P069_9BURK</name>
<accession>A0A2W7P069</accession>
<evidence type="ECO:0000313" key="3">
    <source>
        <dbReference type="Proteomes" id="UP000249638"/>
    </source>
</evidence>
<keyword evidence="1" id="KW-0472">Membrane</keyword>
<keyword evidence="1" id="KW-0812">Transmembrane</keyword>
<keyword evidence="1" id="KW-1133">Transmembrane helix</keyword>